<evidence type="ECO:0000313" key="3">
    <source>
        <dbReference type="Proteomes" id="UP000266506"/>
    </source>
</evidence>
<feature type="transmembrane region" description="Helical" evidence="1">
    <location>
        <begin position="126"/>
        <end position="146"/>
    </location>
</feature>
<keyword evidence="1" id="KW-1133">Transmembrane helix</keyword>
<feature type="transmembrane region" description="Helical" evidence="1">
    <location>
        <begin position="233"/>
        <end position="255"/>
    </location>
</feature>
<feature type="transmembrane region" description="Helical" evidence="1">
    <location>
        <begin position="339"/>
        <end position="358"/>
    </location>
</feature>
<dbReference type="InParanoid" id="A0A397RMJ0"/>
<protein>
    <recommendedName>
        <fullName evidence="4">ABC-2 type transport system permease protein</fullName>
    </recommendedName>
</protein>
<dbReference type="Proteomes" id="UP000266506">
    <property type="component" value="Unassembled WGS sequence"/>
</dbReference>
<feature type="transmembrane region" description="Helical" evidence="1">
    <location>
        <begin position="499"/>
        <end position="522"/>
    </location>
</feature>
<feature type="transmembrane region" description="Helical" evidence="1">
    <location>
        <begin position="152"/>
        <end position="174"/>
    </location>
</feature>
<comment type="caution">
    <text evidence="2">The sequence shown here is derived from an EMBL/GenBank/DDBJ whole genome shotgun (WGS) entry which is preliminary data.</text>
</comment>
<gene>
    <name evidence="2" type="ORF">EI71_01436</name>
</gene>
<keyword evidence="1" id="KW-0472">Membrane</keyword>
<name>A0A397RMJ0_9MOLU</name>
<accession>A0A397RMJ0</accession>
<feature type="transmembrane region" description="Helical" evidence="1">
    <location>
        <begin position="393"/>
        <end position="415"/>
    </location>
</feature>
<feature type="transmembrane region" description="Helical" evidence="1">
    <location>
        <begin position="303"/>
        <end position="324"/>
    </location>
</feature>
<feature type="transmembrane region" description="Helical" evidence="1">
    <location>
        <begin position="181"/>
        <end position="201"/>
    </location>
</feature>
<feature type="transmembrane region" description="Helical" evidence="1">
    <location>
        <begin position="63"/>
        <end position="82"/>
    </location>
</feature>
<dbReference type="EMBL" id="QXEV01000017">
    <property type="protein sequence ID" value="RIA75540.1"/>
    <property type="molecule type" value="Genomic_DNA"/>
</dbReference>
<evidence type="ECO:0000313" key="2">
    <source>
        <dbReference type="EMBL" id="RIA75540.1"/>
    </source>
</evidence>
<evidence type="ECO:0008006" key="4">
    <source>
        <dbReference type="Google" id="ProtNLM"/>
    </source>
</evidence>
<reference evidence="2 3" key="1">
    <citation type="submission" date="2018-08" db="EMBL/GenBank/DDBJ databases">
        <title>Genomic Encyclopedia of Archaeal and Bacterial Type Strains, Phase II (KMG-II): from individual species to whole genera.</title>
        <authorList>
            <person name="Goeker M."/>
        </authorList>
    </citation>
    <scope>NUCLEOTIDE SEQUENCE [LARGE SCALE GENOMIC DNA]</scope>
    <source>
        <strain evidence="2 3">ATCC 27112</strain>
    </source>
</reference>
<keyword evidence="1" id="KW-0812">Transmembrane</keyword>
<organism evidence="2 3">
    <name type="scientific">Anaeroplasma bactoclasticum</name>
    <dbReference type="NCBI Taxonomy" id="2088"/>
    <lineage>
        <taxon>Bacteria</taxon>
        <taxon>Bacillati</taxon>
        <taxon>Mycoplasmatota</taxon>
        <taxon>Mollicutes</taxon>
        <taxon>Anaeroplasmatales</taxon>
        <taxon>Anaeroplasmataceae</taxon>
        <taxon>Anaeroplasma</taxon>
    </lineage>
</organism>
<dbReference type="AlphaFoldDB" id="A0A397RMJ0"/>
<evidence type="ECO:0000256" key="1">
    <source>
        <dbReference type="SAM" id="Phobius"/>
    </source>
</evidence>
<feature type="transmembrane region" description="Helical" evidence="1">
    <location>
        <begin position="30"/>
        <end position="51"/>
    </location>
</feature>
<proteinExistence type="predicted"/>
<keyword evidence="3" id="KW-1185">Reference proteome</keyword>
<feature type="transmembrane region" description="Helical" evidence="1">
    <location>
        <begin position="427"/>
        <end position="449"/>
    </location>
</feature>
<feature type="transmembrane region" description="Helical" evidence="1">
    <location>
        <begin position="469"/>
        <end position="493"/>
    </location>
</feature>
<sequence length="537" mass="60196">MNNFFTLTKVFFLSGFNVNSKKKNQKSALGLFGLTLVLFAISSLGISFSMIMKMKEASLPIELFLCVLLMMGFMLNFIISIFQLQSIIFNTKDYELLESLPISKPCIIAAKLFATYLINVAEDVALILPALGIYFANGGTIVPGILSFVSALLISVVPILLSAIIGSISALISAKSRHSNLINIILSLLFFVVFFGGYFYINYAGADMLTGVLDHVFFLKWMKDALLGEYINYLYFVLFNLGGAIIVTLMISLIYRPVNTWLKAGVVHVDYDKVKKNNEKVDLNLDKVLLKKEWNMVSRRPQYLINCVLGQFFFLIFAIMFILLPNMFVGGSEEIPESLPLVFAMLVAPMGMLMNSIATTTSSSISFEGRNGYELLRSYPIDPMSIIKAKIKIGIILSITVNLFVSTIAAIIMIVKGFYMPYQLIPVYLYPLLAGIVTALVGTLTGLRWPKLDFENEAQVLKNSAASNFIMLFVMLPSMILFGIHMTGTIFGIQYFEFIHYITFGVITIIYLVAAILLTFWIKKRGRTLFDRIITRH</sequence>
<dbReference type="RefSeq" id="WP_119016559.1">
    <property type="nucleotide sequence ID" value="NZ_QXEV01000017.1"/>
</dbReference>